<evidence type="ECO:0000256" key="4">
    <source>
        <dbReference type="ARBA" id="ARBA00022679"/>
    </source>
</evidence>
<accession>A0ABU3CZT3</accession>
<evidence type="ECO:0000256" key="3">
    <source>
        <dbReference type="ARBA" id="ARBA00022553"/>
    </source>
</evidence>
<evidence type="ECO:0000259" key="6">
    <source>
        <dbReference type="SMART" id="SM00091"/>
    </source>
</evidence>
<dbReference type="RefSeq" id="WP_311485969.1">
    <property type="nucleotide sequence ID" value="NZ_JAVRHP010000218.1"/>
</dbReference>
<comment type="catalytic activity">
    <reaction evidence="1">
        <text>ATP + protein L-histidine = ADP + protein N-phospho-L-histidine.</text>
        <dbReference type="EC" id="2.7.13.3"/>
    </reaction>
</comment>
<dbReference type="InterPro" id="IPR001610">
    <property type="entry name" value="PAC"/>
</dbReference>
<keyword evidence="4" id="KW-0808">Transferase</keyword>
<dbReference type="InterPro" id="IPR052162">
    <property type="entry name" value="Sensor_kinase/Photoreceptor"/>
</dbReference>
<dbReference type="PANTHER" id="PTHR43304">
    <property type="entry name" value="PHYTOCHROME-LIKE PROTEIN CPH1"/>
    <property type="match status" value="1"/>
</dbReference>
<dbReference type="SUPFAM" id="SSF55785">
    <property type="entry name" value="PYP-like sensor domain (PAS domain)"/>
    <property type="match status" value="3"/>
</dbReference>
<keyword evidence="8" id="KW-1185">Reference proteome</keyword>
<name>A0ABU3CZT3_9FLAO</name>
<dbReference type="CDD" id="cd00130">
    <property type="entry name" value="PAS"/>
    <property type="match status" value="1"/>
</dbReference>
<dbReference type="InterPro" id="IPR035965">
    <property type="entry name" value="PAS-like_dom_sf"/>
</dbReference>
<proteinExistence type="predicted"/>
<evidence type="ECO:0000256" key="5">
    <source>
        <dbReference type="ARBA" id="ARBA00022777"/>
    </source>
</evidence>
<protein>
    <recommendedName>
        <fullName evidence="2">histidine kinase</fullName>
        <ecNumber evidence="2">2.7.13.3</ecNumber>
    </recommendedName>
</protein>
<organism evidence="7 8">
    <name type="scientific">Autumnicola edwardsiae</name>
    <dbReference type="NCBI Taxonomy" id="3075594"/>
    <lineage>
        <taxon>Bacteria</taxon>
        <taxon>Pseudomonadati</taxon>
        <taxon>Bacteroidota</taxon>
        <taxon>Flavobacteriia</taxon>
        <taxon>Flavobacteriales</taxon>
        <taxon>Flavobacteriaceae</taxon>
        <taxon>Autumnicola</taxon>
    </lineage>
</organism>
<comment type="caution">
    <text evidence="7">The sequence shown here is derived from an EMBL/GenBank/DDBJ whole genome shotgun (WGS) entry which is preliminary data.</text>
</comment>
<dbReference type="Pfam" id="PF13426">
    <property type="entry name" value="PAS_9"/>
    <property type="match status" value="1"/>
</dbReference>
<feature type="non-terminal residue" evidence="7">
    <location>
        <position position="347"/>
    </location>
</feature>
<dbReference type="SMART" id="SM00091">
    <property type="entry name" value="PAS"/>
    <property type="match status" value="2"/>
</dbReference>
<feature type="domain" description="PAS" evidence="6">
    <location>
        <begin position="38"/>
        <end position="106"/>
    </location>
</feature>
<feature type="domain" description="PAS" evidence="6">
    <location>
        <begin position="162"/>
        <end position="231"/>
    </location>
</feature>
<dbReference type="InterPro" id="IPR013655">
    <property type="entry name" value="PAS_fold_3"/>
</dbReference>
<keyword evidence="3" id="KW-0597">Phosphoprotein</keyword>
<reference evidence="7 8" key="1">
    <citation type="submission" date="2023-09" db="EMBL/GenBank/DDBJ databases">
        <authorList>
            <person name="Rey-Velasco X."/>
        </authorList>
    </citation>
    <scope>NUCLEOTIDE SEQUENCE [LARGE SCALE GENOMIC DNA]</scope>
    <source>
        <strain evidence="7 8">F297</strain>
    </source>
</reference>
<dbReference type="Gene3D" id="3.30.450.20">
    <property type="entry name" value="PAS domain"/>
    <property type="match status" value="3"/>
</dbReference>
<evidence type="ECO:0000313" key="7">
    <source>
        <dbReference type="EMBL" id="MDT0651873.1"/>
    </source>
</evidence>
<dbReference type="InterPro" id="IPR000014">
    <property type="entry name" value="PAS"/>
</dbReference>
<evidence type="ECO:0000256" key="2">
    <source>
        <dbReference type="ARBA" id="ARBA00012438"/>
    </source>
</evidence>
<evidence type="ECO:0000313" key="8">
    <source>
        <dbReference type="Proteomes" id="UP001248819"/>
    </source>
</evidence>
<dbReference type="Pfam" id="PF08447">
    <property type="entry name" value="PAS_3"/>
    <property type="match status" value="1"/>
</dbReference>
<evidence type="ECO:0000256" key="1">
    <source>
        <dbReference type="ARBA" id="ARBA00000085"/>
    </source>
</evidence>
<sequence length="347" mass="41069">MRAISPKAQKVNSLPYKEKEQQKKLKDALYQNIRKNESVFNFIQEHSPDGILVIDPENPRSSWMNPKFLSVVGFNQENFNKNYHWQDFLLSSELHKVDNWLKMPSAENTELVKFQNTAGYLIWMNCHITQIETQDEKPLLLIGLTDVTKFQNTNQPLIQELKRYEHIIKGTNIGTWEWNIQTGEVNFNEQWANILGYTLQEIQPTSPNTWKRFAHPEDMAKCDLLFKKHFAGETDFYESEARMKNKAGDWIWVLDKGKVVTWTADGKPEWMTGFHEEITERKKEFERNKLFIDQAPSAIAMFDRNMNYLAASQKWLEENKIEAEDLIGECHYKLFPYIREEWREIHA</sequence>
<dbReference type="EC" id="2.7.13.3" evidence="2"/>
<keyword evidence="5" id="KW-0418">Kinase</keyword>
<dbReference type="Proteomes" id="UP001248819">
    <property type="component" value="Unassembled WGS sequence"/>
</dbReference>
<dbReference type="PANTHER" id="PTHR43304:SF1">
    <property type="entry name" value="PAC DOMAIN-CONTAINING PROTEIN"/>
    <property type="match status" value="1"/>
</dbReference>
<dbReference type="NCBIfam" id="TIGR00229">
    <property type="entry name" value="sensory_box"/>
    <property type="match status" value="2"/>
</dbReference>
<dbReference type="SMART" id="SM00086">
    <property type="entry name" value="PAC"/>
    <property type="match status" value="2"/>
</dbReference>
<dbReference type="EMBL" id="JAVRHP010000218">
    <property type="protein sequence ID" value="MDT0651873.1"/>
    <property type="molecule type" value="Genomic_DNA"/>
</dbReference>
<gene>
    <name evidence="7" type="ORF">RM529_17150</name>
</gene>